<protein>
    <recommendedName>
        <fullName evidence="1">DUF5619 domain-containing protein</fullName>
    </recommendedName>
</protein>
<dbReference type="RefSeq" id="WP_012940155.1">
    <property type="nucleotide sequence ID" value="NC_013741.1"/>
</dbReference>
<dbReference type="EMBL" id="CP001857">
    <property type="protein sequence ID" value="ADB57819.1"/>
    <property type="molecule type" value="Genomic_DNA"/>
</dbReference>
<dbReference type="OrthoDB" id="50454at2157"/>
<dbReference type="GeneID" id="8739416"/>
<proteinExistence type="predicted"/>
<dbReference type="HOGENOM" id="CLU_180631_1_0_2"/>
<dbReference type="eggNOG" id="arCOG10394">
    <property type="taxonomic scope" value="Archaea"/>
</dbReference>
<evidence type="ECO:0000313" key="2">
    <source>
        <dbReference type="EMBL" id="ADB57819.1"/>
    </source>
</evidence>
<reference evidence="2 3" key="1">
    <citation type="journal article" date="2010" name="Stand. Genomic Sci.">
        <title>Complete genome sequence of Archaeoglobus profundus type strain (AV18).</title>
        <authorList>
            <person name="von Jan M."/>
            <person name="Lapidus A."/>
            <person name="Del Rio T.G."/>
            <person name="Copeland A."/>
            <person name="Tice H."/>
            <person name="Cheng J.F."/>
            <person name="Lucas S."/>
            <person name="Chen F."/>
            <person name="Nolan M."/>
            <person name="Goodwin L."/>
            <person name="Han C."/>
            <person name="Pitluck S."/>
            <person name="Liolios K."/>
            <person name="Ivanova N."/>
            <person name="Mavromatis K."/>
            <person name="Ovchinnikova G."/>
            <person name="Chertkov O."/>
            <person name="Pati A."/>
            <person name="Chen A."/>
            <person name="Palaniappan K."/>
            <person name="Land M."/>
            <person name="Hauser L."/>
            <person name="Chang Y.J."/>
            <person name="Jeffries C.D."/>
            <person name="Saunders E."/>
            <person name="Brettin T."/>
            <person name="Detter J.C."/>
            <person name="Chain P."/>
            <person name="Eichinger K."/>
            <person name="Huber H."/>
            <person name="Spring S."/>
            <person name="Rohde M."/>
            <person name="Goker M."/>
            <person name="Wirth R."/>
            <person name="Woyke T."/>
            <person name="Bristow J."/>
            <person name="Eisen J.A."/>
            <person name="Markowitz V."/>
            <person name="Hugenholtz P."/>
            <person name="Kyrpides N.C."/>
            <person name="Klenk H.P."/>
        </authorList>
    </citation>
    <scope>NUCLEOTIDE SEQUENCE [LARGE SCALE GENOMIC DNA]</scope>
    <source>
        <strain evidence="3">DSM 5631 / JCM 9629 / NBRC 100127 / Av18</strain>
    </source>
</reference>
<feature type="domain" description="DUF5619" evidence="1">
    <location>
        <begin position="1"/>
        <end position="75"/>
    </location>
</feature>
<dbReference type="PaxDb" id="572546-Arcpr_0756"/>
<name>D2RHP4_ARCPA</name>
<dbReference type="InterPro" id="IPR041145">
    <property type="entry name" value="DUF5619"/>
</dbReference>
<evidence type="ECO:0000313" key="3">
    <source>
        <dbReference type="Proteomes" id="UP000001901"/>
    </source>
</evidence>
<gene>
    <name evidence="2" type="ordered locus">Arcpr_0756</name>
</gene>
<dbReference type="Proteomes" id="UP000001901">
    <property type="component" value="Chromosome"/>
</dbReference>
<dbReference type="Pfam" id="PF18505">
    <property type="entry name" value="DUF5619"/>
    <property type="match status" value="1"/>
</dbReference>
<dbReference type="STRING" id="572546.Arcpr_0756"/>
<evidence type="ECO:0000259" key="1">
    <source>
        <dbReference type="Pfam" id="PF18505"/>
    </source>
</evidence>
<dbReference type="KEGG" id="apo:Arcpr_0756"/>
<organism evidence="2 3">
    <name type="scientific">Archaeoglobus profundus (strain DSM 5631 / JCM 9629 / NBRC 100127 / Av18)</name>
    <dbReference type="NCBI Taxonomy" id="572546"/>
    <lineage>
        <taxon>Archaea</taxon>
        <taxon>Methanobacteriati</taxon>
        <taxon>Methanobacteriota</taxon>
        <taxon>Archaeoglobi</taxon>
        <taxon>Archaeoglobales</taxon>
        <taxon>Archaeoglobaceae</taxon>
        <taxon>Archaeoglobus</taxon>
    </lineage>
</organism>
<dbReference type="AlphaFoldDB" id="D2RHP4"/>
<accession>D2RHP4</accession>
<dbReference type="Gene3D" id="3.30.1490.340">
    <property type="match status" value="1"/>
</dbReference>
<sequence length="83" mass="9393">MKEVKVKIEGLELDFEKAKAIADILVGGTLIAWSDGKRSYPDVVCCSIDDKPGWMVYGETRGNVKVEINNYTFYYLSDEEAEH</sequence>
<keyword evidence="3" id="KW-1185">Reference proteome</keyword>